<feature type="transmembrane region" description="Helical" evidence="6">
    <location>
        <begin position="129"/>
        <end position="146"/>
    </location>
</feature>
<keyword evidence="8" id="KW-1185">Reference proteome</keyword>
<dbReference type="RefSeq" id="WP_075724099.1">
    <property type="nucleotide sequence ID" value="NZ_LTDM01000002.1"/>
</dbReference>
<organism evidence="7 8">
    <name type="scientific">Tissierella creatinophila DSM 6911</name>
    <dbReference type="NCBI Taxonomy" id="1123403"/>
    <lineage>
        <taxon>Bacteria</taxon>
        <taxon>Bacillati</taxon>
        <taxon>Bacillota</taxon>
        <taxon>Tissierellia</taxon>
        <taxon>Tissierellales</taxon>
        <taxon>Tissierellaceae</taxon>
        <taxon>Tissierella</taxon>
    </lineage>
</organism>
<keyword evidence="2" id="KW-1003">Cell membrane</keyword>
<dbReference type="OrthoDB" id="1653617at2"/>
<proteinExistence type="predicted"/>
<dbReference type="EMBL" id="LTDM01000002">
    <property type="protein sequence ID" value="OLS03799.1"/>
    <property type="molecule type" value="Genomic_DNA"/>
</dbReference>
<evidence type="ECO:0000313" key="7">
    <source>
        <dbReference type="EMBL" id="OLS03799.1"/>
    </source>
</evidence>
<dbReference type="AlphaFoldDB" id="A0A1U7M9B2"/>
<dbReference type="Proteomes" id="UP000186112">
    <property type="component" value="Unassembled WGS sequence"/>
</dbReference>
<protein>
    <submittedName>
        <fullName evidence="7">Fusaric acid resistance protein family protein</fullName>
    </submittedName>
</protein>
<evidence type="ECO:0000256" key="6">
    <source>
        <dbReference type="SAM" id="Phobius"/>
    </source>
</evidence>
<evidence type="ECO:0000313" key="8">
    <source>
        <dbReference type="Proteomes" id="UP000186112"/>
    </source>
</evidence>
<gene>
    <name evidence="7" type="ORF">TICRE_01220</name>
</gene>
<keyword evidence="5 6" id="KW-0472">Membrane</keyword>
<dbReference type="PANTHER" id="PTHR30509">
    <property type="entry name" value="P-HYDROXYBENZOIC ACID EFFLUX PUMP SUBUNIT-RELATED"/>
    <property type="match status" value="1"/>
</dbReference>
<feature type="transmembrane region" description="Helical" evidence="6">
    <location>
        <begin position="104"/>
        <end position="123"/>
    </location>
</feature>
<feature type="transmembrane region" description="Helical" evidence="6">
    <location>
        <begin position="59"/>
        <end position="92"/>
    </location>
</feature>
<dbReference type="Pfam" id="PF06081">
    <property type="entry name" value="ArAE_1"/>
    <property type="match status" value="1"/>
</dbReference>
<name>A0A1U7M9B2_TISCR</name>
<evidence type="ECO:0000256" key="1">
    <source>
        <dbReference type="ARBA" id="ARBA00004651"/>
    </source>
</evidence>
<sequence>MKFKKVGMRTVKTVIAVVLTLEISKILNINSPILAGIAAIMTMETSVSESFSTGKYRMYGTVFGAIIALIITWISPVNFVTTALGLFVILYISNMLKWQDAVRMAMIVFLVIIIDFEEGYRFTYALNRTLDTFIGVIVGTTINYFIRPPKIEIKMETIIDNMTTEVIENIKGMIWSDKKPQLDNLKKEINYIEENYETLKKDTKFKINTHQSLINYEYIFEMFQNIHSHFRVINLLDSGVYIDEENKELLETMFLEEIPKREDIEKEQIYIIYNYHLREILYELKSIEIMYNYKSEIA</sequence>
<keyword evidence="3 6" id="KW-0812">Transmembrane</keyword>
<evidence type="ECO:0000256" key="4">
    <source>
        <dbReference type="ARBA" id="ARBA00022989"/>
    </source>
</evidence>
<comment type="caution">
    <text evidence="7">The sequence shown here is derived from an EMBL/GenBank/DDBJ whole genome shotgun (WGS) entry which is preliminary data.</text>
</comment>
<accession>A0A1U7M9B2</accession>
<dbReference type="InterPro" id="IPR010343">
    <property type="entry name" value="ArAE_1"/>
</dbReference>
<keyword evidence="4 6" id="KW-1133">Transmembrane helix</keyword>
<evidence type="ECO:0000256" key="5">
    <source>
        <dbReference type="ARBA" id="ARBA00023136"/>
    </source>
</evidence>
<dbReference type="PANTHER" id="PTHR30509:SF9">
    <property type="entry name" value="MULTIDRUG RESISTANCE PROTEIN MDTO"/>
    <property type="match status" value="1"/>
</dbReference>
<comment type="subcellular location">
    <subcellularLocation>
        <location evidence="1">Cell membrane</location>
        <topology evidence="1">Multi-pass membrane protein</topology>
    </subcellularLocation>
</comment>
<reference evidence="7 8" key="1">
    <citation type="submission" date="2016-02" db="EMBL/GenBank/DDBJ databases">
        <title>Genome sequence of Tissierella creatinophila DSM 6911.</title>
        <authorList>
            <person name="Poehlein A."/>
            <person name="Daniel R."/>
        </authorList>
    </citation>
    <scope>NUCLEOTIDE SEQUENCE [LARGE SCALE GENOMIC DNA]</scope>
    <source>
        <strain evidence="7 8">DSM 6911</strain>
    </source>
</reference>
<evidence type="ECO:0000256" key="2">
    <source>
        <dbReference type="ARBA" id="ARBA00022475"/>
    </source>
</evidence>
<evidence type="ECO:0000256" key="3">
    <source>
        <dbReference type="ARBA" id="ARBA00022692"/>
    </source>
</evidence>
<dbReference type="GO" id="GO:0005886">
    <property type="term" value="C:plasma membrane"/>
    <property type="evidence" value="ECO:0007669"/>
    <property type="project" value="UniProtKB-SubCell"/>
</dbReference>